<feature type="transmembrane region" description="Helical" evidence="1">
    <location>
        <begin position="57"/>
        <end position="75"/>
    </location>
</feature>
<feature type="transmembrane region" description="Helical" evidence="1">
    <location>
        <begin position="12"/>
        <end position="37"/>
    </location>
</feature>
<evidence type="ECO:0000256" key="1">
    <source>
        <dbReference type="SAM" id="Phobius"/>
    </source>
</evidence>
<protein>
    <submittedName>
        <fullName evidence="2">Uncharacterized protein</fullName>
    </submittedName>
</protein>
<dbReference type="KEGG" id="sus:Acid_3121"/>
<name>Q022K1_SOLUE</name>
<dbReference type="InParanoid" id="Q022K1"/>
<organism evidence="2">
    <name type="scientific">Solibacter usitatus (strain Ellin6076)</name>
    <dbReference type="NCBI Taxonomy" id="234267"/>
    <lineage>
        <taxon>Bacteria</taxon>
        <taxon>Pseudomonadati</taxon>
        <taxon>Acidobacteriota</taxon>
        <taxon>Terriglobia</taxon>
        <taxon>Bryobacterales</taxon>
        <taxon>Solibacteraceae</taxon>
        <taxon>Candidatus Solibacter</taxon>
    </lineage>
</organism>
<sequence>MDESAQTKPGRFLWAGPLTVAVSVVAVGLIRTLAVAVLHPDARFLLLTLEPPVFDTVFLGACAVFVFLCMGRYSLDPIREYRSLAWKALLVSLCLILASRYCIGLAGDGPKLLC</sequence>
<gene>
    <name evidence="2" type="ordered locus">Acid_3121</name>
</gene>
<feature type="transmembrane region" description="Helical" evidence="1">
    <location>
        <begin position="84"/>
        <end position="106"/>
    </location>
</feature>
<reference evidence="2" key="1">
    <citation type="submission" date="2006-10" db="EMBL/GenBank/DDBJ databases">
        <title>Complete sequence of Solibacter usitatus Ellin6076.</title>
        <authorList>
            <consortium name="US DOE Joint Genome Institute"/>
            <person name="Copeland A."/>
            <person name="Lucas S."/>
            <person name="Lapidus A."/>
            <person name="Barry K."/>
            <person name="Detter J.C."/>
            <person name="Glavina del Rio T."/>
            <person name="Hammon N."/>
            <person name="Israni S."/>
            <person name="Dalin E."/>
            <person name="Tice H."/>
            <person name="Pitluck S."/>
            <person name="Thompson L.S."/>
            <person name="Brettin T."/>
            <person name="Bruce D."/>
            <person name="Han C."/>
            <person name="Tapia R."/>
            <person name="Gilna P."/>
            <person name="Schmutz J."/>
            <person name="Larimer F."/>
            <person name="Land M."/>
            <person name="Hauser L."/>
            <person name="Kyrpides N."/>
            <person name="Mikhailova N."/>
            <person name="Janssen P.H."/>
            <person name="Kuske C.R."/>
            <person name="Richardson P."/>
        </authorList>
    </citation>
    <scope>NUCLEOTIDE SEQUENCE</scope>
    <source>
        <strain evidence="2">Ellin6076</strain>
    </source>
</reference>
<keyword evidence="1" id="KW-1133">Transmembrane helix</keyword>
<dbReference type="HOGENOM" id="CLU_2119520_0_0_0"/>
<dbReference type="EMBL" id="CP000473">
    <property type="protein sequence ID" value="ABJ84099.1"/>
    <property type="molecule type" value="Genomic_DNA"/>
</dbReference>
<evidence type="ECO:0000313" key="2">
    <source>
        <dbReference type="EMBL" id="ABJ84099.1"/>
    </source>
</evidence>
<keyword evidence="1" id="KW-0812">Transmembrane</keyword>
<keyword evidence="1" id="KW-0472">Membrane</keyword>
<dbReference type="STRING" id="234267.Acid_3121"/>
<proteinExistence type="predicted"/>
<dbReference type="AlphaFoldDB" id="Q022K1"/>
<accession>Q022K1</accession>